<name>D1AKR3_SEBTE</name>
<dbReference type="AlphaFoldDB" id="D1AKR3"/>
<dbReference type="PANTHER" id="PTHR43861:SF1">
    <property type="entry name" value="TRANS-ACONITATE 2-METHYLTRANSFERASE"/>
    <property type="match status" value="1"/>
</dbReference>
<evidence type="ECO:0000313" key="2">
    <source>
        <dbReference type="Proteomes" id="UP000000845"/>
    </source>
</evidence>
<dbReference type="HOGENOM" id="CLU_069129_5_0_0"/>
<keyword evidence="1" id="KW-0489">Methyltransferase</keyword>
<dbReference type="CDD" id="cd02440">
    <property type="entry name" value="AdoMet_MTases"/>
    <property type="match status" value="1"/>
</dbReference>
<dbReference type="KEGG" id="str:Sterm_0194"/>
<dbReference type="Proteomes" id="UP000000845">
    <property type="component" value="Chromosome"/>
</dbReference>
<dbReference type="GO" id="GO:0032259">
    <property type="term" value="P:methylation"/>
    <property type="evidence" value="ECO:0007669"/>
    <property type="project" value="UniProtKB-KW"/>
</dbReference>
<sequence>MHREFANIYDVFMESVDYENWYMYLRKYIKNPGTVLDLGCGTGEFLVKFLKDGFTCIGVDISEVMLEIARDKTKESSDIELYQGDIRKFRTEKPAEYIVCNFDTVNYFDKFSDLEDFLDCSYENLTEDGILIFDVVTEEIFDEMFENGVFLDEKENYLTIWRYDKEGENYIINIKLFIREKENLFRNYEEVHVKTIFDLEEIANKALETGFDIVDIRNDEEFGENRFFFILKK</sequence>
<evidence type="ECO:0000313" key="1">
    <source>
        <dbReference type="EMBL" id="ACZ07079.1"/>
    </source>
</evidence>
<keyword evidence="1" id="KW-0808">Transferase</keyword>
<dbReference type="EMBL" id="CP001739">
    <property type="protein sequence ID" value="ACZ07079.1"/>
    <property type="molecule type" value="Genomic_DNA"/>
</dbReference>
<dbReference type="GO" id="GO:0008168">
    <property type="term" value="F:methyltransferase activity"/>
    <property type="evidence" value="ECO:0007669"/>
    <property type="project" value="UniProtKB-KW"/>
</dbReference>
<dbReference type="Pfam" id="PF13489">
    <property type="entry name" value="Methyltransf_23"/>
    <property type="match status" value="1"/>
</dbReference>
<dbReference type="SUPFAM" id="SSF53335">
    <property type="entry name" value="S-adenosyl-L-methionine-dependent methyltransferases"/>
    <property type="match status" value="1"/>
</dbReference>
<gene>
    <name evidence="1" type="ordered locus">Sterm_0194</name>
</gene>
<accession>D1AKR3</accession>
<dbReference type="STRING" id="526218.Sterm_0194"/>
<dbReference type="Gene3D" id="2.20.25.110">
    <property type="entry name" value="S-adenosyl-L-methionine-dependent methyltransferases"/>
    <property type="match status" value="1"/>
</dbReference>
<protein>
    <submittedName>
        <fullName evidence="1">Methyltransferase type 12</fullName>
    </submittedName>
</protein>
<organism evidence="1 2">
    <name type="scientific">Sebaldella termitidis (strain ATCC 33386 / NCTC 11300)</name>
    <dbReference type="NCBI Taxonomy" id="526218"/>
    <lineage>
        <taxon>Bacteria</taxon>
        <taxon>Fusobacteriati</taxon>
        <taxon>Fusobacteriota</taxon>
        <taxon>Fusobacteriia</taxon>
        <taxon>Fusobacteriales</taxon>
        <taxon>Leptotrichiaceae</taxon>
        <taxon>Sebaldella</taxon>
    </lineage>
</organism>
<reference evidence="1 2" key="2">
    <citation type="journal article" date="2010" name="Stand. Genomic Sci.">
        <title>Complete genome sequence of Sebaldella termitidis type strain (NCTC 11300).</title>
        <authorList>
            <person name="Harmon-Smith M."/>
            <person name="Celia L."/>
            <person name="Chertkov O."/>
            <person name="Lapidus A."/>
            <person name="Copeland A."/>
            <person name="Glavina Del Rio T."/>
            <person name="Nolan M."/>
            <person name="Lucas S."/>
            <person name="Tice H."/>
            <person name="Cheng J.F."/>
            <person name="Han C."/>
            <person name="Detter J.C."/>
            <person name="Bruce D."/>
            <person name="Goodwin L."/>
            <person name="Pitluck S."/>
            <person name="Pati A."/>
            <person name="Liolios K."/>
            <person name="Ivanova N."/>
            <person name="Mavromatis K."/>
            <person name="Mikhailova N."/>
            <person name="Chen A."/>
            <person name="Palaniappan K."/>
            <person name="Land M."/>
            <person name="Hauser L."/>
            <person name="Chang Y.J."/>
            <person name="Jeffries C.D."/>
            <person name="Brettin T."/>
            <person name="Goker M."/>
            <person name="Beck B."/>
            <person name="Bristow J."/>
            <person name="Eisen J.A."/>
            <person name="Markowitz V."/>
            <person name="Hugenholtz P."/>
            <person name="Kyrpides N.C."/>
            <person name="Klenk H.P."/>
            <person name="Chen F."/>
        </authorList>
    </citation>
    <scope>NUCLEOTIDE SEQUENCE [LARGE SCALE GENOMIC DNA]</scope>
    <source>
        <strain evidence="2">ATCC 33386 / NCTC 11300</strain>
    </source>
</reference>
<proteinExistence type="predicted"/>
<dbReference type="InterPro" id="IPR029063">
    <property type="entry name" value="SAM-dependent_MTases_sf"/>
</dbReference>
<dbReference type="RefSeq" id="WP_012859678.1">
    <property type="nucleotide sequence ID" value="NC_013517.1"/>
</dbReference>
<dbReference type="PANTHER" id="PTHR43861">
    <property type="entry name" value="TRANS-ACONITATE 2-METHYLTRANSFERASE-RELATED"/>
    <property type="match status" value="1"/>
</dbReference>
<dbReference type="eggNOG" id="COG2230">
    <property type="taxonomic scope" value="Bacteria"/>
</dbReference>
<keyword evidence="2" id="KW-1185">Reference proteome</keyword>
<reference evidence="2" key="1">
    <citation type="submission" date="2009-09" db="EMBL/GenBank/DDBJ databases">
        <title>The complete chromosome of Sebaldella termitidis ATCC 33386.</title>
        <authorList>
            <consortium name="US DOE Joint Genome Institute (JGI-PGF)"/>
            <person name="Lucas S."/>
            <person name="Copeland A."/>
            <person name="Lapidus A."/>
            <person name="Glavina del Rio T."/>
            <person name="Dalin E."/>
            <person name="Tice H."/>
            <person name="Bruce D."/>
            <person name="Goodwin L."/>
            <person name="Pitluck S."/>
            <person name="Kyrpides N."/>
            <person name="Mavromatis K."/>
            <person name="Ivanova N."/>
            <person name="Mikhailova N."/>
            <person name="Sims D."/>
            <person name="Meincke L."/>
            <person name="Brettin T."/>
            <person name="Detter J.C."/>
            <person name="Han C."/>
            <person name="Larimer F."/>
            <person name="Land M."/>
            <person name="Hauser L."/>
            <person name="Markowitz V."/>
            <person name="Cheng J.F."/>
            <person name="Hugenholtz P."/>
            <person name="Woyke T."/>
            <person name="Wu D."/>
            <person name="Eisen J.A."/>
        </authorList>
    </citation>
    <scope>NUCLEOTIDE SEQUENCE [LARGE SCALE GENOMIC DNA]</scope>
    <source>
        <strain evidence="2">ATCC 33386 / NCTC 11300</strain>
    </source>
</reference>
<dbReference type="Gene3D" id="3.40.50.150">
    <property type="entry name" value="Vaccinia Virus protein VP39"/>
    <property type="match status" value="1"/>
</dbReference>